<protein>
    <recommendedName>
        <fullName evidence="17">Receptor-like serine/threonine-protein kinase</fullName>
        <ecNumber evidence="17">2.7.11.1</ecNumber>
    </recommendedName>
</protein>
<dbReference type="Proteomes" id="UP000017836">
    <property type="component" value="Unassembled WGS sequence"/>
</dbReference>
<proteinExistence type="inferred from homology"/>
<keyword evidence="12" id="KW-1015">Disulfide bond</keyword>
<dbReference type="AlphaFoldDB" id="W1NII4"/>
<keyword evidence="5" id="KW-0812">Transmembrane</keyword>
<evidence type="ECO:0000256" key="6">
    <source>
        <dbReference type="ARBA" id="ARBA00022729"/>
    </source>
</evidence>
<feature type="binding site" evidence="18">
    <location>
        <position position="527"/>
    </location>
    <ligand>
        <name>ATP</name>
        <dbReference type="ChEBI" id="CHEBI:30616"/>
    </ligand>
</feature>
<dbReference type="CDD" id="cd01098">
    <property type="entry name" value="PAN_AP_plant"/>
    <property type="match status" value="1"/>
</dbReference>
<keyword evidence="13" id="KW-0675">Receptor</keyword>
<keyword evidence="9 17" id="KW-0067">ATP-binding</keyword>
<evidence type="ECO:0000256" key="2">
    <source>
        <dbReference type="ARBA" id="ARBA00022527"/>
    </source>
</evidence>
<feature type="signal peptide" evidence="20">
    <location>
        <begin position="1"/>
        <end position="21"/>
    </location>
</feature>
<evidence type="ECO:0000256" key="15">
    <source>
        <dbReference type="ARBA" id="ARBA00047899"/>
    </source>
</evidence>
<evidence type="ECO:0000259" key="22">
    <source>
        <dbReference type="PROSITE" id="PS50927"/>
    </source>
</evidence>
<evidence type="ECO:0000256" key="10">
    <source>
        <dbReference type="ARBA" id="ARBA00022989"/>
    </source>
</evidence>
<dbReference type="PANTHER" id="PTHR47976">
    <property type="entry name" value="G-TYPE LECTIN S-RECEPTOR-LIKE SERINE/THREONINE-PROTEIN KINASE SD2-5"/>
    <property type="match status" value="1"/>
</dbReference>
<dbReference type="InterPro" id="IPR017441">
    <property type="entry name" value="Protein_kinase_ATP_BS"/>
</dbReference>
<dbReference type="FunFam" id="1.10.510.10:FF:000621">
    <property type="entry name" value="Serine/threonine-protein kinase"/>
    <property type="match status" value="1"/>
</dbReference>
<keyword evidence="3" id="KW-0245">EGF-like domain</keyword>
<dbReference type="PIRSF" id="PIRSF000641">
    <property type="entry name" value="SRK"/>
    <property type="match status" value="1"/>
</dbReference>
<evidence type="ECO:0000256" key="14">
    <source>
        <dbReference type="ARBA" id="ARBA00023180"/>
    </source>
</evidence>
<dbReference type="CDD" id="cd14066">
    <property type="entry name" value="STKc_IRAK"/>
    <property type="match status" value="1"/>
</dbReference>
<evidence type="ECO:0000313" key="25">
    <source>
        <dbReference type="Proteomes" id="UP000017836"/>
    </source>
</evidence>
<dbReference type="Pfam" id="PF00069">
    <property type="entry name" value="Pkinase"/>
    <property type="match status" value="1"/>
</dbReference>
<dbReference type="Pfam" id="PF01453">
    <property type="entry name" value="B_lectin"/>
    <property type="match status" value="1"/>
</dbReference>
<dbReference type="GO" id="GO:0004674">
    <property type="term" value="F:protein serine/threonine kinase activity"/>
    <property type="evidence" value="ECO:0007669"/>
    <property type="project" value="UniProtKB-KW"/>
</dbReference>
<dbReference type="SMART" id="SM00108">
    <property type="entry name" value="B_lectin"/>
    <property type="match status" value="1"/>
</dbReference>
<evidence type="ECO:0000256" key="13">
    <source>
        <dbReference type="ARBA" id="ARBA00023170"/>
    </source>
</evidence>
<evidence type="ECO:0000256" key="17">
    <source>
        <dbReference type="PIRNR" id="PIRNR000641"/>
    </source>
</evidence>
<evidence type="ECO:0000256" key="18">
    <source>
        <dbReference type="PROSITE-ProRule" id="PRU10141"/>
    </source>
</evidence>
<dbReference type="InterPro" id="IPR051343">
    <property type="entry name" value="G-type_lectin_kinases/EP1-like"/>
</dbReference>
<dbReference type="GO" id="GO:0016020">
    <property type="term" value="C:membrane"/>
    <property type="evidence" value="ECO:0007669"/>
    <property type="project" value="UniProtKB-SubCell"/>
</dbReference>
<keyword evidence="11" id="KW-0472">Membrane</keyword>
<gene>
    <name evidence="24" type="ORF">AMTR_s00008p00036610</name>
</gene>
<dbReference type="CDD" id="cd00028">
    <property type="entry name" value="B_lectin"/>
    <property type="match status" value="1"/>
</dbReference>
<dbReference type="InterPro" id="IPR036426">
    <property type="entry name" value="Bulb-type_lectin_dom_sf"/>
</dbReference>
<dbReference type="PROSITE" id="PS00108">
    <property type="entry name" value="PROTEIN_KINASE_ST"/>
    <property type="match status" value="1"/>
</dbReference>
<dbReference type="Gene3D" id="2.90.10.30">
    <property type="match status" value="1"/>
</dbReference>
<dbReference type="Gramene" id="ERM95261">
    <property type="protein sequence ID" value="ERM95261"/>
    <property type="gene ID" value="AMTR_s00008p00036610"/>
</dbReference>
<dbReference type="GO" id="GO:0106310">
    <property type="term" value="F:protein serine kinase activity"/>
    <property type="evidence" value="ECO:0007669"/>
    <property type="project" value="RHEA"/>
</dbReference>
<dbReference type="SUPFAM" id="SSF51110">
    <property type="entry name" value="alpha-D-mannose-specific plant lectins"/>
    <property type="match status" value="1"/>
</dbReference>
<keyword evidence="6 20" id="KW-0732">Signal</keyword>
<dbReference type="GO" id="GO:0005524">
    <property type="term" value="F:ATP binding"/>
    <property type="evidence" value="ECO:0007669"/>
    <property type="project" value="UniProtKB-UniRule"/>
</dbReference>
<evidence type="ECO:0000256" key="4">
    <source>
        <dbReference type="ARBA" id="ARBA00022679"/>
    </source>
</evidence>
<dbReference type="PROSITE" id="PS50948">
    <property type="entry name" value="PAN"/>
    <property type="match status" value="1"/>
</dbReference>
<dbReference type="InterPro" id="IPR011009">
    <property type="entry name" value="Kinase-like_dom_sf"/>
</dbReference>
<dbReference type="SMART" id="SM00220">
    <property type="entry name" value="S_TKc"/>
    <property type="match status" value="1"/>
</dbReference>
<dbReference type="GO" id="GO:0004672">
    <property type="term" value="F:protein kinase activity"/>
    <property type="evidence" value="ECO:0000318"/>
    <property type="project" value="GO_Central"/>
</dbReference>
<dbReference type="PROSITE" id="PS50011">
    <property type="entry name" value="PROTEIN_KINASE_DOM"/>
    <property type="match status" value="1"/>
</dbReference>
<keyword evidence="7 17" id="KW-0547">Nucleotide-binding</keyword>
<reference evidence="25" key="1">
    <citation type="journal article" date="2013" name="Science">
        <title>The Amborella genome and the evolution of flowering plants.</title>
        <authorList>
            <consortium name="Amborella Genome Project"/>
        </authorList>
    </citation>
    <scope>NUCLEOTIDE SEQUENCE [LARGE SCALE GENOMIC DNA]</scope>
</reference>
<sequence>MGSSKPSLYLIFSLLPHLCICGPIFSNLIFPNFTATNLDFVDNGGVFLSSINNTYSASIYNPAGDNNFYLCVLHTSSNRLIWSADRDTPISNFGQLSLTRGGFSLYRDDGTLAWSAGILAREVSGLQLKDSGNLVLLDTSNRTLWQSFDYPTDTVLIGQPLVTGKSIIASTSGANPTSGDYSVSVSEADLSAIWSGQKYWSLANDPIATKDANGRVTQMAVNSSGLYLLSGEPGSPDVVVIWQVSLPAAAFRLATVYPDSRFAVLSFASGSWNEDFVRPDDPCSCPLACGSIGLCRTSAGAGSPYCSCPSSFPAADSADPSHGCTPPISAPSCASNKSIEYLSFGTRVTYFATRYSEPIESVNQSGCEALCTGNCTCRGFFYSNQTGFCFLLRDRVGSVRVGDDSRSSGYLKVLAAIEDGHRVDSEAVPLVAFILAPIGGALLITAILAGGITWWRKTSSKPVAKKAAKMVDSDSDLEFKLIPGLPVRFSFSELELATEHFKNQIGSGGFGAVYKGVLPDTTVVAVKRINSVGIQGKREFYTEIATIGSIHHVNLVRLRGFCTKGAQRLLVYEYMNLGSLDRTLFEGGARVLGWGERVEISLGAARGLAYLHGGCRQKIIHCDVKPENILLNDSGEVKLSDFGLSKLLTREQSEMFTTMRGTRGYLAPEWLTTAAISEKTDVYSFGMVLLEIVRGRKNCLGGGGGQYFPMLALEMHENGRYMELVDPRLGGEVDAEEVRRVVRVALCCVHQEPALRPSMAAVVAMLEGRVEVGEPRVESLTFLRFYGRRFSEPSRLGSESERGPNHGTASSSGSLAPTTLTEYYISAQEVYHEAVCYMSVMLDR</sequence>
<evidence type="ECO:0000256" key="16">
    <source>
        <dbReference type="ARBA" id="ARBA00048679"/>
    </source>
</evidence>
<evidence type="ECO:0000313" key="24">
    <source>
        <dbReference type="EMBL" id="ERM95261.1"/>
    </source>
</evidence>
<dbReference type="InterPro" id="IPR008271">
    <property type="entry name" value="Ser/Thr_kinase_AS"/>
</dbReference>
<evidence type="ECO:0000259" key="23">
    <source>
        <dbReference type="PROSITE" id="PS50948"/>
    </source>
</evidence>
<evidence type="ECO:0000256" key="7">
    <source>
        <dbReference type="ARBA" id="ARBA00022741"/>
    </source>
</evidence>
<dbReference type="HOGENOM" id="CLU_000288_116_2_1"/>
<feature type="domain" description="Apple" evidence="23">
    <location>
        <begin position="333"/>
        <end position="415"/>
    </location>
</feature>
<dbReference type="Gene3D" id="1.10.510.10">
    <property type="entry name" value="Transferase(Phosphotransferase) domain 1"/>
    <property type="match status" value="1"/>
</dbReference>
<evidence type="ECO:0000256" key="3">
    <source>
        <dbReference type="ARBA" id="ARBA00022536"/>
    </source>
</evidence>
<evidence type="ECO:0000256" key="12">
    <source>
        <dbReference type="ARBA" id="ARBA00023157"/>
    </source>
</evidence>
<evidence type="ECO:0000256" key="5">
    <source>
        <dbReference type="ARBA" id="ARBA00022692"/>
    </source>
</evidence>
<keyword evidence="8 17" id="KW-0418">Kinase</keyword>
<comment type="subcellular location">
    <subcellularLocation>
        <location evidence="1">Membrane</location>
        <topology evidence="1">Single-pass membrane protein</topology>
    </subcellularLocation>
</comment>
<dbReference type="Pfam" id="PF00024">
    <property type="entry name" value="PAN_1"/>
    <property type="match status" value="1"/>
</dbReference>
<organism evidence="24 25">
    <name type="scientific">Amborella trichopoda</name>
    <dbReference type="NCBI Taxonomy" id="13333"/>
    <lineage>
        <taxon>Eukaryota</taxon>
        <taxon>Viridiplantae</taxon>
        <taxon>Streptophyta</taxon>
        <taxon>Embryophyta</taxon>
        <taxon>Tracheophyta</taxon>
        <taxon>Spermatophyta</taxon>
        <taxon>Magnoliopsida</taxon>
        <taxon>Amborellales</taxon>
        <taxon>Amborellaceae</taxon>
        <taxon>Amborella</taxon>
    </lineage>
</organism>
<dbReference type="InterPro" id="IPR003609">
    <property type="entry name" value="Pan_app"/>
</dbReference>
<keyword evidence="14" id="KW-0325">Glycoprotein</keyword>
<keyword evidence="2 17" id="KW-0723">Serine/threonine-protein kinase</keyword>
<dbReference type="FunFam" id="3.30.200.20:FF:000178">
    <property type="entry name" value="serine/threonine-protein kinase PBS1-like"/>
    <property type="match status" value="1"/>
</dbReference>
<feature type="domain" description="Bulb-type lectin" evidence="22">
    <location>
        <begin position="32"/>
        <end position="149"/>
    </location>
</feature>
<dbReference type="Gene3D" id="3.30.200.20">
    <property type="entry name" value="Phosphorylase Kinase, domain 1"/>
    <property type="match status" value="1"/>
</dbReference>
<comment type="similarity">
    <text evidence="17">Belongs to the protein kinase superfamily. Ser/Thr protein kinase family.</text>
</comment>
<dbReference type="PANTHER" id="PTHR47976:SF60">
    <property type="entry name" value="RECEPTOR-LIKE SERINE_THREONINE-PROTEIN KINASE"/>
    <property type="match status" value="1"/>
</dbReference>
<dbReference type="SUPFAM" id="SSF56112">
    <property type="entry name" value="Protein kinase-like (PK-like)"/>
    <property type="match status" value="1"/>
</dbReference>
<dbReference type="EMBL" id="KI397486">
    <property type="protein sequence ID" value="ERM95261.1"/>
    <property type="molecule type" value="Genomic_DNA"/>
</dbReference>
<comment type="catalytic activity">
    <reaction evidence="16 17">
        <text>L-seryl-[protein] + ATP = O-phospho-L-seryl-[protein] + ADP + H(+)</text>
        <dbReference type="Rhea" id="RHEA:17989"/>
        <dbReference type="Rhea" id="RHEA-COMP:9863"/>
        <dbReference type="Rhea" id="RHEA-COMP:11604"/>
        <dbReference type="ChEBI" id="CHEBI:15378"/>
        <dbReference type="ChEBI" id="CHEBI:29999"/>
        <dbReference type="ChEBI" id="CHEBI:30616"/>
        <dbReference type="ChEBI" id="CHEBI:83421"/>
        <dbReference type="ChEBI" id="CHEBI:456216"/>
        <dbReference type="EC" id="2.7.11.1"/>
    </reaction>
</comment>
<feature type="chain" id="PRO_5004806607" description="Receptor-like serine/threonine-protein kinase" evidence="20">
    <location>
        <begin position="22"/>
        <end position="844"/>
    </location>
</feature>
<dbReference type="PROSITE" id="PS50927">
    <property type="entry name" value="BULB_LECTIN"/>
    <property type="match status" value="1"/>
</dbReference>
<evidence type="ECO:0000256" key="1">
    <source>
        <dbReference type="ARBA" id="ARBA00004167"/>
    </source>
</evidence>
<evidence type="ECO:0000259" key="21">
    <source>
        <dbReference type="PROSITE" id="PS50011"/>
    </source>
</evidence>
<evidence type="ECO:0000256" key="8">
    <source>
        <dbReference type="ARBA" id="ARBA00022777"/>
    </source>
</evidence>
<accession>W1NII4</accession>
<evidence type="ECO:0000256" key="19">
    <source>
        <dbReference type="SAM" id="MobiDB-lite"/>
    </source>
</evidence>
<evidence type="ECO:0000256" key="11">
    <source>
        <dbReference type="ARBA" id="ARBA00023136"/>
    </source>
</evidence>
<evidence type="ECO:0000256" key="20">
    <source>
        <dbReference type="SAM" id="SignalP"/>
    </source>
</evidence>
<keyword evidence="25" id="KW-1185">Reference proteome</keyword>
<dbReference type="InterPro" id="IPR024171">
    <property type="entry name" value="SRK-like_kinase"/>
</dbReference>
<dbReference type="PROSITE" id="PS00107">
    <property type="entry name" value="PROTEIN_KINASE_ATP"/>
    <property type="match status" value="1"/>
</dbReference>
<name>W1NII4_AMBTC</name>
<dbReference type="InterPro" id="IPR000719">
    <property type="entry name" value="Prot_kinase_dom"/>
</dbReference>
<keyword evidence="4 17" id="KW-0808">Transferase</keyword>
<evidence type="ECO:0000256" key="9">
    <source>
        <dbReference type="ARBA" id="ARBA00022840"/>
    </source>
</evidence>
<keyword evidence="10" id="KW-1133">Transmembrane helix</keyword>
<dbReference type="OMA" id="SRSCYLV"/>
<feature type="domain" description="Protein kinase" evidence="21">
    <location>
        <begin position="499"/>
        <end position="777"/>
    </location>
</feature>
<dbReference type="EC" id="2.7.11.1" evidence="17"/>
<feature type="region of interest" description="Disordered" evidence="19">
    <location>
        <begin position="793"/>
        <end position="814"/>
    </location>
</feature>
<dbReference type="eggNOG" id="ENOG502QU6U">
    <property type="taxonomic scope" value="Eukaryota"/>
</dbReference>
<comment type="catalytic activity">
    <reaction evidence="15 17">
        <text>L-threonyl-[protein] + ATP = O-phospho-L-threonyl-[protein] + ADP + H(+)</text>
        <dbReference type="Rhea" id="RHEA:46608"/>
        <dbReference type="Rhea" id="RHEA-COMP:11060"/>
        <dbReference type="Rhea" id="RHEA-COMP:11605"/>
        <dbReference type="ChEBI" id="CHEBI:15378"/>
        <dbReference type="ChEBI" id="CHEBI:30013"/>
        <dbReference type="ChEBI" id="CHEBI:30616"/>
        <dbReference type="ChEBI" id="CHEBI:61977"/>
        <dbReference type="ChEBI" id="CHEBI:456216"/>
        <dbReference type="EC" id="2.7.11.1"/>
    </reaction>
</comment>
<dbReference type="InterPro" id="IPR001480">
    <property type="entry name" value="Bulb-type_lectin_dom"/>
</dbReference>